<sequence length="52" mass="5998">MQNKPNLPAPQMNVTSFYTVDYENKSNWKLGENKANQSQYKANTNPIPEKPK</sequence>
<accession>X0UZL9</accession>
<feature type="region of interest" description="Disordered" evidence="1">
    <location>
        <begin position="29"/>
        <end position="52"/>
    </location>
</feature>
<reference evidence="2" key="1">
    <citation type="journal article" date="2014" name="Front. Microbiol.">
        <title>High frequency of phylogenetically diverse reductive dehalogenase-homologous genes in deep subseafloor sedimentary metagenomes.</title>
        <authorList>
            <person name="Kawai M."/>
            <person name="Futagami T."/>
            <person name="Toyoda A."/>
            <person name="Takaki Y."/>
            <person name="Nishi S."/>
            <person name="Hori S."/>
            <person name="Arai W."/>
            <person name="Tsubouchi T."/>
            <person name="Morono Y."/>
            <person name="Uchiyama I."/>
            <person name="Ito T."/>
            <person name="Fujiyama A."/>
            <person name="Inagaki F."/>
            <person name="Takami H."/>
        </authorList>
    </citation>
    <scope>NUCLEOTIDE SEQUENCE</scope>
    <source>
        <strain evidence="2">Expedition CK06-06</strain>
    </source>
</reference>
<evidence type="ECO:0000313" key="2">
    <source>
        <dbReference type="EMBL" id="GAG05728.1"/>
    </source>
</evidence>
<comment type="caution">
    <text evidence="2">The sequence shown here is derived from an EMBL/GenBank/DDBJ whole genome shotgun (WGS) entry which is preliminary data.</text>
</comment>
<dbReference type="AlphaFoldDB" id="X0UZL9"/>
<gene>
    <name evidence="2" type="ORF">S01H1_36596</name>
</gene>
<dbReference type="EMBL" id="BARS01022936">
    <property type="protein sequence ID" value="GAG05728.1"/>
    <property type="molecule type" value="Genomic_DNA"/>
</dbReference>
<protein>
    <submittedName>
        <fullName evidence="2">Uncharacterized protein</fullName>
    </submittedName>
</protein>
<name>X0UZL9_9ZZZZ</name>
<feature type="compositionally biased region" description="Polar residues" evidence="1">
    <location>
        <begin position="34"/>
        <end position="46"/>
    </location>
</feature>
<organism evidence="2">
    <name type="scientific">marine sediment metagenome</name>
    <dbReference type="NCBI Taxonomy" id="412755"/>
    <lineage>
        <taxon>unclassified sequences</taxon>
        <taxon>metagenomes</taxon>
        <taxon>ecological metagenomes</taxon>
    </lineage>
</organism>
<evidence type="ECO:0000256" key="1">
    <source>
        <dbReference type="SAM" id="MobiDB-lite"/>
    </source>
</evidence>
<proteinExistence type="predicted"/>